<sequence length="575" mass="64682">MNSMDSTIVPYNKEPVLNIKDVEVDDDGCCNLSDDMLSFLAMSVLDYEHFLDISVPRQLSLSIGDKIQRAVRLFKESLGGLGVSMLAQVWVPMRSGDHHILSTYAQPFFHDEMLSGYREVSRVFNFAAEREEGLLPGLPGRVFMSKVPEWTSDVMYYSGEEFLRVHHAIDHGVRGSIALPIFEDDCCCAVLELVTKKEILDFDIEVELVCRALEAVDLSSNLPRLSHPQRLSDNQKTTLVEIEVVLRAICHAYQLPLALTWIPCTYVVSGDSAQVNARGQNMLGPHEKFILCIRESACYWENEHMHEFVNACTSRFLVEGQGIVGKALQTNQPFFNSDVRGYHISDYPLVHHARKVGLKAGVAIRLRNVHGDKNDYILELFFPVNMQNGMEQQFLLRKLDIAMESLCVNLRQVSEEELNEEKSSKESLGEFGMTCDLKYIDMASVNDKIVDLKDNEPPLRIDNPPEKGESSSQPSKKRSTQLKQISLSAIQPYFSGSIKNAAKSLDVSTTTLKRICRQHGISRWPSRKISKVNRSLKKIQNELDSVEGGLHYDPIARGIVAGDSIIHKLDGGHNT</sequence>
<name>A0ABD3DIC1_9LAMI</name>
<evidence type="ECO:0000256" key="5">
    <source>
        <dbReference type="SAM" id="MobiDB-lite"/>
    </source>
</evidence>
<dbReference type="AlphaFoldDB" id="A0ABD3DIC1"/>
<dbReference type="Proteomes" id="UP001632038">
    <property type="component" value="Unassembled WGS sequence"/>
</dbReference>
<dbReference type="InterPro" id="IPR003035">
    <property type="entry name" value="RWP-RK_dom"/>
</dbReference>
<evidence type="ECO:0000259" key="6">
    <source>
        <dbReference type="PROSITE" id="PS51519"/>
    </source>
</evidence>
<evidence type="ECO:0000256" key="4">
    <source>
        <dbReference type="ARBA" id="ARBA00023242"/>
    </source>
</evidence>
<keyword evidence="2" id="KW-0238">DNA-binding</keyword>
<feature type="compositionally biased region" description="Basic and acidic residues" evidence="5">
    <location>
        <begin position="454"/>
        <end position="469"/>
    </location>
</feature>
<dbReference type="PROSITE" id="PS51519">
    <property type="entry name" value="RWP_RK"/>
    <property type="match status" value="1"/>
</dbReference>
<dbReference type="GO" id="GO:0003677">
    <property type="term" value="F:DNA binding"/>
    <property type="evidence" value="ECO:0007669"/>
    <property type="project" value="UniProtKB-KW"/>
</dbReference>
<evidence type="ECO:0000313" key="8">
    <source>
        <dbReference type="Proteomes" id="UP001632038"/>
    </source>
</evidence>
<feature type="domain" description="RWP-RK" evidence="6">
    <location>
        <begin position="467"/>
        <end position="552"/>
    </location>
</feature>
<dbReference type="Pfam" id="PF02042">
    <property type="entry name" value="RWP-RK"/>
    <property type="match status" value="1"/>
</dbReference>
<comment type="caution">
    <text evidence="7">The sequence shown here is derived from an EMBL/GenBank/DDBJ whole genome shotgun (WGS) entry which is preliminary data.</text>
</comment>
<feature type="region of interest" description="Disordered" evidence="5">
    <location>
        <begin position="454"/>
        <end position="480"/>
    </location>
</feature>
<dbReference type="PANTHER" id="PTHR32002:SF41">
    <property type="entry name" value="PROTEIN NLP8"/>
    <property type="match status" value="1"/>
</dbReference>
<accession>A0ABD3DIC1</accession>
<keyword evidence="1" id="KW-0805">Transcription regulation</keyword>
<evidence type="ECO:0000313" key="7">
    <source>
        <dbReference type="EMBL" id="KAL3641594.1"/>
    </source>
</evidence>
<dbReference type="PANTHER" id="PTHR32002">
    <property type="entry name" value="PROTEIN NLP8"/>
    <property type="match status" value="1"/>
</dbReference>
<organism evidence="7 8">
    <name type="scientific">Castilleja foliolosa</name>
    <dbReference type="NCBI Taxonomy" id="1961234"/>
    <lineage>
        <taxon>Eukaryota</taxon>
        <taxon>Viridiplantae</taxon>
        <taxon>Streptophyta</taxon>
        <taxon>Embryophyta</taxon>
        <taxon>Tracheophyta</taxon>
        <taxon>Spermatophyta</taxon>
        <taxon>Magnoliopsida</taxon>
        <taxon>eudicotyledons</taxon>
        <taxon>Gunneridae</taxon>
        <taxon>Pentapetalae</taxon>
        <taxon>asterids</taxon>
        <taxon>lamiids</taxon>
        <taxon>Lamiales</taxon>
        <taxon>Orobanchaceae</taxon>
        <taxon>Pedicularideae</taxon>
        <taxon>Castillejinae</taxon>
        <taxon>Castilleja</taxon>
    </lineage>
</organism>
<dbReference type="Pfam" id="PF22922">
    <property type="entry name" value="GAF_NLP"/>
    <property type="match status" value="1"/>
</dbReference>
<keyword evidence="8" id="KW-1185">Reference proteome</keyword>
<dbReference type="InterPro" id="IPR045012">
    <property type="entry name" value="NLP"/>
</dbReference>
<keyword evidence="4" id="KW-0539">Nucleus</keyword>
<protein>
    <recommendedName>
        <fullName evidence="6">RWP-RK domain-containing protein</fullName>
    </recommendedName>
</protein>
<proteinExistence type="predicted"/>
<keyword evidence="3" id="KW-0804">Transcription</keyword>
<evidence type="ECO:0000256" key="1">
    <source>
        <dbReference type="ARBA" id="ARBA00023015"/>
    </source>
</evidence>
<reference evidence="8" key="1">
    <citation type="journal article" date="2024" name="IScience">
        <title>Strigolactones Initiate the Formation of Haustorium-like Structures in Castilleja.</title>
        <authorList>
            <person name="Buerger M."/>
            <person name="Peterson D."/>
            <person name="Chory J."/>
        </authorList>
    </citation>
    <scope>NUCLEOTIDE SEQUENCE [LARGE SCALE GENOMIC DNA]</scope>
</reference>
<gene>
    <name evidence="7" type="ORF">CASFOL_012409</name>
</gene>
<dbReference type="EMBL" id="JAVIJP010000016">
    <property type="protein sequence ID" value="KAL3641594.1"/>
    <property type="molecule type" value="Genomic_DNA"/>
</dbReference>
<dbReference type="InterPro" id="IPR055081">
    <property type="entry name" value="NLP1-9_GAF"/>
</dbReference>
<evidence type="ECO:0000256" key="2">
    <source>
        <dbReference type="ARBA" id="ARBA00023125"/>
    </source>
</evidence>
<evidence type="ECO:0000256" key="3">
    <source>
        <dbReference type="ARBA" id="ARBA00023163"/>
    </source>
</evidence>